<dbReference type="SMR" id="A0A8I6X0P3"/>
<evidence type="ECO:0000259" key="10">
    <source>
        <dbReference type="Pfam" id="PF08263"/>
    </source>
</evidence>
<feature type="transmembrane region" description="Helical" evidence="9">
    <location>
        <begin position="27"/>
        <end position="45"/>
    </location>
</feature>
<dbReference type="InterPro" id="IPR001611">
    <property type="entry name" value="Leu-rich_rpt"/>
</dbReference>
<dbReference type="Gramene" id="HORVU.MOREX.r3.2HG0198370.1">
    <property type="protein sequence ID" value="HORVU.MOREX.r3.2HG0198370.1.CDS1"/>
    <property type="gene ID" value="HORVU.MOREX.r3.2HG0198370"/>
</dbReference>
<keyword evidence="12" id="KW-1185">Reference proteome</keyword>
<organism evidence="11 12">
    <name type="scientific">Hordeum vulgare subsp. vulgare</name>
    <name type="common">Domesticated barley</name>
    <dbReference type="NCBI Taxonomy" id="112509"/>
    <lineage>
        <taxon>Eukaryota</taxon>
        <taxon>Viridiplantae</taxon>
        <taxon>Streptophyta</taxon>
        <taxon>Embryophyta</taxon>
        <taxon>Tracheophyta</taxon>
        <taxon>Spermatophyta</taxon>
        <taxon>Magnoliopsida</taxon>
        <taxon>Liliopsida</taxon>
        <taxon>Poales</taxon>
        <taxon>Poaceae</taxon>
        <taxon>BOP clade</taxon>
        <taxon>Pooideae</taxon>
        <taxon>Triticodae</taxon>
        <taxon>Triticeae</taxon>
        <taxon>Hordeinae</taxon>
        <taxon>Hordeum</taxon>
    </lineage>
</organism>
<evidence type="ECO:0000256" key="7">
    <source>
        <dbReference type="ARBA" id="ARBA00023136"/>
    </source>
</evidence>
<dbReference type="PANTHER" id="PTHR48010">
    <property type="entry name" value="OS05G0588300 PROTEIN"/>
    <property type="match status" value="1"/>
</dbReference>
<dbReference type="OMA" id="IVCANTH"/>
<dbReference type="InterPro" id="IPR050994">
    <property type="entry name" value="At_inactive_RLKs"/>
</dbReference>
<evidence type="ECO:0000256" key="5">
    <source>
        <dbReference type="ARBA" id="ARBA00022737"/>
    </source>
</evidence>
<keyword evidence="8" id="KW-0325">Glycoprotein</keyword>
<evidence type="ECO:0000256" key="6">
    <source>
        <dbReference type="ARBA" id="ARBA00022989"/>
    </source>
</evidence>
<accession>A0A8I6X0P3</accession>
<dbReference type="EnsemblPlants" id="HORVU.MOREX.r3.2HG0198370.1">
    <property type="protein sequence ID" value="HORVU.MOREX.r3.2HG0198370.1.CDS1"/>
    <property type="gene ID" value="HORVU.MOREX.r3.2HG0198370"/>
</dbReference>
<dbReference type="GO" id="GO:0016020">
    <property type="term" value="C:membrane"/>
    <property type="evidence" value="ECO:0007669"/>
    <property type="project" value="UniProtKB-SubCell"/>
</dbReference>
<reference evidence="11" key="3">
    <citation type="submission" date="2022-01" db="UniProtKB">
        <authorList>
            <consortium name="EnsemblPlants"/>
        </authorList>
    </citation>
    <scope>IDENTIFICATION</scope>
    <source>
        <strain evidence="11">subsp. vulgare</strain>
    </source>
</reference>
<dbReference type="FunFam" id="3.80.10.10:FF:000275">
    <property type="entry name" value="Leucine-rich repeat receptor-like protein kinase"/>
    <property type="match status" value="1"/>
</dbReference>
<dbReference type="Gene3D" id="3.80.10.10">
    <property type="entry name" value="Ribonuclease Inhibitor"/>
    <property type="match status" value="2"/>
</dbReference>
<dbReference type="Pfam" id="PF13855">
    <property type="entry name" value="LRR_8"/>
    <property type="match status" value="1"/>
</dbReference>
<name>A0A8I6X0P3_HORVV</name>
<sequence>MSVLFYYFLQVTRTRLMPDCALREETHYLSMVVLLAVLLLLSYGAGHIHCSTVRHGNRTEVHSLLEFKAATNDPTGALRSWNRRVHYCNWTGVTCSSMKPGRVIALRLPGQSLSGEITPSIGNLTYLKALNLSSNGFSGQLPPLNLLHEVIHLELSSNSFHGIIPDSLMNCSKLLILDLSSNMLQGPIPKKIGLLYNLLGLGLSRNKLTGIIPPTISNATHLQILFLQENELGGSIPDVFGQLSNLIKLDLTYNNLQGDLC</sequence>
<dbReference type="AlphaFoldDB" id="A0A8I6X0P3"/>
<evidence type="ECO:0000256" key="4">
    <source>
        <dbReference type="ARBA" id="ARBA00022729"/>
    </source>
</evidence>
<evidence type="ECO:0000256" key="1">
    <source>
        <dbReference type="ARBA" id="ARBA00004167"/>
    </source>
</evidence>
<proteinExistence type="predicted"/>
<evidence type="ECO:0000313" key="12">
    <source>
        <dbReference type="Proteomes" id="UP000011116"/>
    </source>
</evidence>
<dbReference type="Proteomes" id="UP000011116">
    <property type="component" value="Chromosome 2H"/>
</dbReference>
<comment type="subcellular location">
    <subcellularLocation>
        <location evidence="1">Membrane</location>
        <topology evidence="1">Single-pass membrane protein</topology>
    </subcellularLocation>
</comment>
<dbReference type="Pfam" id="PF00560">
    <property type="entry name" value="LRR_1"/>
    <property type="match status" value="3"/>
</dbReference>
<keyword evidence="4" id="KW-0732">Signal</keyword>
<feature type="domain" description="Leucine-rich repeat-containing N-terminal plant-type" evidence="10">
    <location>
        <begin position="59"/>
        <end position="96"/>
    </location>
</feature>
<keyword evidence="5" id="KW-0677">Repeat</keyword>
<dbReference type="SUPFAM" id="SSF52058">
    <property type="entry name" value="L domain-like"/>
    <property type="match status" value="1"/>
</dbReference>
<dbReference type="PANTHER" id="PTHR48010:SF58">
    <property type="entry name" value="RECEPTOR PROTEIN KINASE-LIKE PROTEIN ZAR1"/>
    <property type="match status" value="1"/>
</dbReference>
<dbReference type="Pfam" id="PF08263">
    <property type="entry name" value="LRRNT_2"/>
    <property type="match status" value="1"/>
</dbReference>
<keyword evidence="6 9" id="KW-1133">Transmembrane helix</keyword>
<evidence type="ECO:0000256" key="3">
    <source>
        <dbReference type="ARBA" id="ARBA00022692"/>
    </source>
</evidence>
<dbReference type="InterPro" id="IPR032675">
    <property type="entry name" value="LRR_dom_sf"/>
</dbReference>
<protein>
    <recommendedName>
        <fullName evidence="10">Leucine-rich repeat-containing N-terminal plant-type domain-containing protein</fullName>
    </recommendedName>
</protein>
<keyword evidence="2" id="KW-0433">Leucine-rich repeat</keyword>
<evidence type="ECO:0000313" key="11">
    <source>
        <dbReference type="EnsemblPlants" id="HORVU.MOREX.r3.2HG0198370.1.CDS1"/>
    </source>
</evidence>
<keyword evidence="3 9" id="KW-0812">Transmembrane</keyword>
<evidence type="ECO:0000256" key="9">
    <source>
        <dbReference type="SAM" id="Phobius"/>
    </source>
</evidence>
<reference evidence="12" key="1">
    <citation type="journal article" date="2012" name="Nature">
        <title>A physical, genetic and functional sequence assembly of the barley genome.</title>
        <authorList>
            <consortium name="The International Barley Genome Sequencing Consortium"/>
            <person name="Mayer K.F."/>
            <person name="Waugh R."/>
            <person name="Brown J.W."/>
            <person name="Schulman A."/>
            <person name="Langridge P."/>
            <person name="Platzer M."/>
            <person name="Fincher G.B."/>
            <person name="Muehlbauer G.J."/>
            <person name="Sato K."/>
            <person name="Close T.J."/>
            <person name="Wise R.P."/>
            <person name="Stein N."/>
        </authorList>
    </citation>
    <scope>NUCLEOTIDE SEQUENCE [LARGE SCALE GENOMIC DNA]</scope>
    <source>
        <strain evidence="12">cv. Morex</strain>
    </source>
</reference>
<dbReference type="InterPro" id="IPR013210">
    <property type="entry name" value="LRR_N_plant-typ"/>
</dbReference>
<evidence type="ECO:0000256" key="8">
    <source>
        <dbReference type="ARBA" id="ARBA00023180"/>
    </source>
</evidence>
<keyword evidence="7 9" id="KW-0472">Membrane</keyword>
<reference evidence="11" key="2">
    <citation type="submission" date="2020-10" db="EMBL/GenBank/DDBJ databases">
        <authorList>
            <person name="Scholz U."/>
            <person name="Mascher M."/>
            <person name="Fiebig A."/>
        </authorList>
    </citation>
    <scope>NUCLEOTIDE SEQUENCE [LARGE SCALE GENOMIC DNA]</scope>
    <source>
        <strain evidence="11">cv. Morex</strain>
    </source>
</reference>
<evidence type="ECO:0000256" key="2">
    <source>
        <dbReference type="ARBA" id="ARBA00022614"/>
    </source>
</evidence>